<dbReference type="EMBL" id="SRQM01000596">
    <property type="protein sequence ID" value="KAG6108022.1"/>
    <property type="molecule type" value="Genomic_DNA"/>
</dbReference>
<sequence>MLARSLQLFSSLLLLTFTHFISLVLSRPNGADIALDRSTEDNNPHNRDLSGLPSPVDGPPFSAGALRDPKYLPVQIGGIVAAYGLSLVLVAITLLSLAKKRRENLQSGSDEIEHQTSKALFENESPINEFKYNSFLVISPPRALAPDLAHLWPPRFNEEPYRPYAPNPPRSLTLNCNVSGAKPPVHESVVSANHTMAPSHMNEMYKRVKDQEAANERGISGQTKPAISPRKDRAKPANLELSEVAYFDKPQSKTSSFFASLRSPRKKQFRGLDISSPIMTPQSRTLARPEAQEMSAIPPRYYAPPPPPPPIPTDQIPFGAHVSRQNRAPSPTVSPQSIQTIDQRINTQLRFSEASHARSDINPVSATSERSQTPLVGLPASPKPGAQFPPLPSTPKPGVSFSRANSPSAVRVGGNLPLRAYEPSMSSPTSTSYTTKQTVFERKGPLSPTTGRTPMTAGAVPYSPYQPFTPIVPVTPSLVTREDRKKMKRAMPKTPTLEMVKDTGELW</sequence>
<feature type="chain" id="PRO_5040237188" evidence="3">
    <location>
        <begin position="27"/>
        <end position="507"/>
    </location>
</feature>
<evidence type="ECO:0000313" key="4">
    <source>
        <dbReference type="EMBL" id="KAG6108022.1"/>
    </source>
</evidence>
<dbReference type="AlphaFoldDB" id="A0A9P7PVZ0"/>
<evidence type="ECO:0000256" key="3">
    <source>
        <dbReference type="SAM" id="SignalP"/>
    </source>
</evidence>
<gene>
    <name evidence="4" type="ORF">E4U13_006640</name>
</gene>
<feature type="compositionally biased region" description="Polar residues" evidence="1">
    <location>
        <begin position="362"/>
        <end position="374"/>
    </location>
</feature>
<feature type="region of interest" description="Disordered" evidence="1">
    <location>
        <begin position="480"/>
        <end position="507"/>
    </location>
</feature>
<organism evidence="4 5">
    <name type="scientific">Claviceps humidiphila</name>
    <dbReference type="NCBI Taxonomy" id="1294629"/>
    <lineage>
        <taxon>Eukaryota</taxon>
        <taxon>Fungi</taxon>
        <taxon>Dikarya</taxon>
        <taxon>Ascomycota</taxon>
        <taxon>Pezizomycotina</taxon>
        <taxon>Sordariomycetes</taxon>
        <taxon>Hypocreomycetidae</taxon>
        <taxon>Hypocreales</taxon>
        <taxon>Clavicipitaceae</taxon>
        <taxon>Claviceps</taxon>
    </lineage>
</organism>
<protein>
    <submittedName>
        <fullName evidence="4">Uncharacterized protein</fullName>
    </submittedName>
</protein>
<feature type="region of interest" description="Disordered" evidence="1">
    <location>
        <begin position="213"/>
        <end position="233"/>
    </location>
</feature>
<name>A0A9P7PVZ0_9HYPO</name>
<feature type="region of interest" description="Disordered" evidence="1">
    <location>
        <begin position="297"/>
        <end position="318"/>
    </location>
</feature>
<evidence type="ECO:0000256" key="1">
    <source>
        <dbReference type="SAM" id="MobiDB-lite"/>
    </source>
</evidence>
<keyword evidence="2" id="KW-1133">Transmembrane helix</keyword>
<evidence type="ECO:0000313" key="5">
    <source>
        <dbReference type="Proteomes" id="UP000732380"/>
    </source>
</evidence>
<keyword evidence="3" id="KW-0732">Signal</keyword>
<keyword evidence="2" id="KW-0812">Transmembrane</keyword>
<keyword evidence="5" id="KW-1185">Reference proteome</keyword>
<feature type="region of interest" description="Disordered" evidence="1">
    <location>
        <begin position="35"/>
        <end position="56"/>
    </location>
</feature>
<feature type="signal peptide" evidence="3">
    <location>
        <begin position="1"/>
        <end position="26"/>
    </location>
</feature>
<comment type="caution">
    <text evidence="4">The sequence shown here is derived from an EMBL/GenBank/DDBJ whole genome shotgun (WGS) entry which is preliminary data.</text>
</comment>
<keyword evidence="2" id="KW-0472">Membrane</keyword>
<reference evidence="4 5" key="1">
    <citation type="journal article" date="2020" name="bioRxiv">
        <title>Whole genome comparisons of ergot fungi reveals the divergence and evolution of species within the genus Claviceps are the result of varying mechanisms driving genome evolution and host range expansion.</title>
        <authorList>
            <person name="Wyka S.A."/>
            <person name="Mondo S.J."/>
            <person name="Liu M."/>
            <person name="Dettman J."/>
            <person name="Nalam V."/>
            <person name="Broders K.D."/>
        </authorList>
    </citation>
    <scope>NUCLEOTIDE SEQUENCE [LARGE SCALE GENOMIC DNA]</scope>
    <source>
        <strain evidence="4 5">LM576</strain>
    </source>
</reference>
<dbReference type="Proteomes" id="UP000732380">
    <property type="component" value="Unassembled WGS sequence"/>
</dbReference>
<feature type="region of interest" description="Disordered" evidence="1">
    <location>
        <begin position="353"/>
        <end position="400"/>
    </location>
</feature>
<feature type="compositionally biased region" description="Basic and acidic residues" evidence="1">
    <location>
        <begin position="35"/>
        <end position="48"/>
    </location>
</feature>
<feature type="compositionally biased region" description="Pro residues" evidence="1">
    <location>
        <begin position="301"/>
        <end position="312"/>
    </location>
</feature>
<proteinExistence type="predicted"/>
<evidence type="ECO:0000256" key="2">
    <source>
        <dbReference type="SAM" id="Phobius"/>
    </source>
</evidence>
<feature type="transmembrane region" description="Helical" evidence="2">
    <location>
        <begin position="76"/>
        <end position="97"/>
    </location>
</feature>
<accession>A0A9P7PVZ0</accession>